<dbReference type="PANTHER" id="PTHR45569">
    <property type="entry name" value="SENSOR PROTEIN KDPD"/>
    <property type="match status" value="1"/>
</dbReference>
<keyword evidence="10 14" id="KW-1133">Transmembrane helix</keyword>
<name>A0A1Y4MCW8_9FIRM</name>
<dbReference type="EMBL" id="NFKP01000039">
    <property type="protein sequence ID" value="OUP66614.1"/>
    <property type="molecule type" value="Genomic_DNA"/>
</dbReference>
<dbReference type="Gene3D" id="1.20.120.620">
    <property type="entry name" value="Backbone structure of the membrane domain of e. Coli histidine kinase receptor kdpd"/>
    <property type="match status" value="1"/>
</dbReference>
<dbReference type="AlphaFoldDB" id="A0A1Y4MCW8"/>
<dbReference type="CDD" id="cd00082">
    <property type="entry name" value="HisKA"/>
    <property type="match status" value="1"/>
</dbReference>
<dbReference type="InterPro" id="IPR003661">
    <property type="entry name" value="HisK_dim/P_dom"/>
</dbReference>
<evidence type="ECO:0000256" key="4">
    <source>
        <dbReference type="ARBA" id="ARBA00022553"/>
    </source>
</evidence>
<dbReference type="SUPFAM" id="SSF47384">
    <property type="entry name" value="Homodimeric domain of signal transducing histidine kinase"/>
    <property type="match status" value="1"/>
</dbReference>
<dbReference type="EC" id="2.7.13.3" evidence="3"/>
<dbReference type="Gene3D" id="3.30.565.10">
    <property type="entry name" value="Histidine kinase-like ATPase, C-terminal domain"/>
    <property type="match status" value="1"/>
</dbReference>
<dbReference type="PRINTS" id="PR00344">
    <property type="entry name" value="BCTRLSENSOR"/>
</dbReference>
<evidence type="ECO:0000256" key="3">
    <source>
        <dbReference type="ARBA" id="ARBA00012438"/>
    </source>
</evidence>
<dbReference type="PANTHER" id="PTHR45569:SF1">
    <property type="entry name" value="SENSOR PROTEIN KDPD"/>
    <property type="match status" value="1"/>
</dbReference>
<keyword evidence="11" id="KW-0902">Two-component regulatory system</keyword>
<dbReference type="FunFam" id="3.40.50.300:FF:000483">
    <property type="entry name" value="Sensor histidine kinase KdpD"/>
    <property type="match status" value="1"/>
</dbReference>
<evidence type="ECO:0000256" key="10">
    <source>
        <dbReference type="ARBA" id="ARBA00022989"/>
    </source>
</evidence>
<evidence type="ECO:0000256" key="2">
    <source>
        <dbReference type="ARBA" id="ARBA00004141"/>
    </source>
</evidence>
<gene>
    <name evidence="16" type="ORF">B5F11_19170</name>
</gene>
<evidence type="ECO:0000256" key="9">
    <source>
        <dbReference type="ARBA" id="ARBA00022840"/>
    </source>
</evidence>
<protein>
    <recommendedName>
        <fullName evidence="3">histidine kinase</fullName>
        <ecNumber evidence="3">2.7.13.3</ecNumber>
    </recommendedName>
</protein>
<feature type="compositionally biased region" description="Basic and acidic residues" evidence="13">
    <location>
        <begin position="1"/>
        <end position="13"/>
    </location>
</feature>
<dbReference type="FunFam" id="3.30.565.10:FF:000006">
    <property type="entry name" value="Sensor histidine kinase WalK"/>
    <property type="match status" value="1"/>
</dbReference>
<keyword evidence="6 14" id="KW-0812">Transmembrane</keyword>
<feature type="region of interest" description="Disordered" evidence="13">
    <location>
        <begin position="1"/>
        <end position="20"/>
    </location>
</feature>
<dbReference type="SMART" id="SM00387">
    <property type="entry name" value="HATPase_c"/>
    <property type="match status" value="1"/>
</dbReference>
<dbReference type="InterPro" id="IPR005467">
    <property type="entry name" value="His_kinase_dom"/>
</dbReference>
<evidence type="ECO:0000256" key="1">
    <source>
        <dbReference type="ARBA" id="ARBA00000085"/>
    </source>
</evidence>
<evidence type="ECO:0000256" key="14">
    <source>
        <dbReference type="SAM" id="Phobius"/>
    </source>
</evidence>
<evidence type="ECO:0000256" key="6">
    <source>
        <dbReference type="ARBA" id="ARBA00022692"/>
    </source>
</evidence>
<dbReference type="Gene3D" id="3.30.450.40">
    <property type="match status" value="1"/>
</dbReference>
<comment type="caution">
    <text evidence="16">The sequence shown here is derived from an EMBL/GenBank/DDBJ whole genome shotgun (WGS) entry which is preliminary data.</text>
</comment>
<dbReference type="Proteomes" id="UP000196386">
    <property type="component" value="Unassembled WGS sequence"/>
</dbReference>
<evidence type="ECO:0000256" key="11">
    <source>
        <dbReference type="ARBA" id="ARBA00023012"/>
    </source>
</evidence>
<dbReference type="PROSITE" id="PS50109">
    <property type="entry name" value="HIS_KIN"/>
    <property type="match status" value="1"/>
</dbReference>
<dbReference type="InterPro" id="IPR003852">
    <property type="entry name" value="Sig_transdc_His_kinase_KdpD_N"/>
</dbReference>
<evidence type="ECO:0000313" key="16">
    <source>
        <dbReference type="EMBL" id="OUP66614.1"/>
    </source>
</evidence>
<comment type="catalytic activity">
    <reaction evidence="1">
        <text>ATP + protein L-histidine = ADP + protein N-phospho-L-histidine.</text>
        <dbReference type="EC" id="2.7.13.3"/>
    </reaction>
</comment>
<dbReference type="InterPro" id="IPR025201">
    <property type="entry name" value="KdpD_TM"/>
</dbReference>
<organism evidence="16 17">
    <name type="scientific">Anaerotruncus colihominis</name>
    <dbReference type="NCBI Taxonomy" id="169435"/>
    <lineage>
        <taxon>Bacteria</taxon>
        <taxon>Bacillati</taxon>
        <taxon>Bacillota</taxon>
        <taxon>Clostridia</taxon>
        <taxon>Eubacteriales</taxon>
        <taxon>Oscillospiraceae</taxon>
        <taxon>Anaerotruncus</taxon>
    </lineage>
</organism>
<feature type="domain" description="Histidine kinase" evidence="15">
    <location>
        <begin position="679"/>
        <end position="896"/>
    </location>
</feature>
<dbReference type="SUPFAM" id="SSF52402">
    <property type="entry name" value="Adenine nucleotide alpha hydrolases-like"/>
    <property type="match status" value="1"/>
</dbReference>
<dbReference type="InterPro" id="IPR027417">
    <property type="entry name" value="P-loop_NTPase"/>
</dbReference>
<dbReference type="InterPro" id="IPR029016">
    <property type="entry name" value="GAF-like_dom_sf"/>
</dbReference>
<dbReference type="InterPro" id="IPR014729">
    <property type="entry name" value="Rossmann-like_a/b/a_fold"/>
</dbReference>
<dbReference type="Gene3D" id="1.10.287.130">
    <property type="match status" value="1"/>
</dbReference>
<keyword evidence="4" id="KW-0597">Phosphoprotein</keyword>
<evidence type="ECO:0000313" key="17">
    <source>
        <dbReference type="Proteomes" id="UP000196386"/>
    </source>
</evidence>
<keyword evidence="7" id="KW-0547">Nucleotide-binding</keyword>
<evidence type="ECO:0000256" key="7">
    <source>
        <dbReference type="ARBA" id="ARBA00022741"/>
    </source>
</evidence>
<evidence type="ECO:0000256" key="12">
    <source>
        <dbReference type="ARBA" id="ARBA00023136"/>
    </source>
</evidence>
<keyword evidence="8 16" id="KW-0418">Kinase</keyword>
<dbReference type="Pfam" id="PF13493">
    <property type="entry name" value="DUF4118"/>
    <property type="match status" value="1"/>
</dbReference>
<dbReference type="InterPro" id="IPR036890">
    <property type="entry name" value="HATPase_C_sf"/>
</dbReference>
<comment type="subcellular location">
    <subcellularLocation>
        <location evidence="2">Membrane</location>
        <topology evidence="2">Multi-pass membrane protein</topology>
    </subcellularLocation>
</comment>
<feature type="transmembrane region" description="Helical" evidence="14">
    <location>
        <begin position="403"/>
        <end position="422"/>
    </location>
</feature>
<dbReference type="CDD" id="cd00075">
    <property type="entry name" value="HATPase"/>
    <property type="match status" value="1"/>
</dbReference>
<dbReference type="InterPro" id="IPR052023">
    <property type="entry name" value="Histidine_kinase_KdpD"/>
</dbReference>
<dbReference type="Pfam" id="PF02702">
    <property type="entry name" value="KdpD"/>
    <property type="match status" value="1"/>
</dbReference>
<dbReference type="Gene3D" id="3.40.50.620">
    <property type="entry name" value="HUPs"/>
    <property type="match status" value="1"/>
</dbReference>
<dbReference type="InterPro" id="IPR004358">
    <property type="entry name" value="Sig_transdc_His_kin-like_C"/>
</dbReference>
<evidence type="ECO:0000256" key="13">
    <source>
        <dbReference type="SAM" id="MobiDB-lite"/>
    </source>
</evidence>
<dbReference type="GO" id="GO:0005524">
    <property type="term" value="F:ATP binding"/>
    <property type="evidence" value="ECO:0007669"/>
    <property type="project" value="UniProtKB-KW"/>
</dbReference>
<dbReference type="GO" id="GO:0000155">
    <property type="term" value="F:phosphorelay sensor kinase activity"/>
    <property type="evidence" value="ECO:0007669"/>
    <property type="project" value="InterPro"/>
</dbReference>
<proteinExistence type="predicted"/>
<reference evidence="17" key="1">
    <citation type="submission" date="2017-04" db="EMBL/GenBank/DDBJ databases">
        <title>Function of individual gut microbiota members based on whole genome sequencing of pure cultures obtained from chicken caecum.</title>
        <authorList>
            <person name="Medvecky M."/>
            <person name="Cejkova D."/>
            <person name="Polansky O."/>
            <person name="Karasova D."/>
            <person name="Kubasova T."/>
            <person name="Cizek A."/>
            <person name="Rychlik I."/>
        </authorList>
    </citation>
    <scope>NUCLEOTIDE SEQUENCE [LARGE SCALE GENOMIC DNA]</scope>
    <source>
        <strain evidence="17">An175</strain>
    </source>
</reference>
<dbReference type="Pfam" id="PF00512">
    <property type="entry name" value="HisKA"/>
    <property type="match status" value="1"/>
</dbReference>
<accession>A0A1Y4MCW8</accession>
<dbReference type="SMART" id="SM00388">
    <property type="entry name" value="HisKA"/>
    <property type="match status" value="1"/>
</dbReference>
<feature type="transmembrane region" description="Helical" evidence="14">
    <location>
        <begin position="428"/>
        <end position="444"/>
    </location>
</feature>
<evidence type="ECO:0000256" key="5">
    <source>
        <dbReference type="ARBA" id="ARBA00022679"/>
    </source>
</evidence>
<dbReference type="InterPro" id="IPR038318">
    <property type="entry name" value="KdpD_sf"/>
</dbReference>
<evidence type="ECO:0000259" key="15">
    <source>
        <dbReference type="PROSITE" id="PS50109"/>
    </source>
</evidence>
<dbReference type="InterPro" id="IPR003594">
    <property type="entry name" value="HATPase_dom"/>
</dbReference>
<dbReference type="CDD" id="cd01987">
    <property type="entry name" value="USP_KdpD-like"/>
    <property type="match status" value="1"/>
</dbReference>
<keyword evidence="9" id="KW-0067">ATP-binding</keyword>
<dbReference type="SUPFAM" id="SSF52540">
    <property type="entry name" value="P-loop containing nucleoside triphosphate hydrolases"/>
    <property type="match status" value="1"/>
</dbReference>
<dbReference type="GO" id="GO:0005886">
    <property type="term" value="C:plasma membrane"/>
    <property type="evidence" value="ECO:0007669"/>
    <property type="project" value="TreeGrafter"/>
</dbReference>
<dbReference type="InterPro" id="IPR036097">
    <property type="entry name" value="HisK_dim/P_sf"/>
</dbReference>
<keyword evidence="5" id="KW-0808">Transferase</keyword>
<evidence type="ECO:0000256" key="8">
    <source>
        <dbReference type="ARBA" id="ARBA00022777"/>
    </source>
</evidence>
<dbReference type="Gene3D" id="3.40.50.300">
    <property type="entry name" value="P-loop containing nucleotide triphosphate hydrolases"/>
    <property type="match status" value="1"/>
</dbReference>
<dbReference type="Pfam" id="PF02518">
    <property type="entry name" value="HATPase_c"/>
    <property type="match status" value="1"/>
</dbReference>
<keyword evidence="12 14" id="KW-0472">Membrane</keyword>
<dbReference type="SUPFAM" id="SSF55874">
    <property type="entry name" value="ATPase domain of HSP90 chaperone/DNA topoisomerase II/histidine kinase"/>
    <property type="match status" value="1"/>
</dbReference>
<dbReference type="GO" id="GO:0005737">
    <property type="term" value="C:cytoplasm"/>
    <property type="evidence" value="ECO:0007669"/>
    <property type="project" value="UniProtKB-ARBA"/>
</dbReference>
<sequence length="901" mass="100321">MIRKENHMDEHYKNPSAPLENNETVTGAASGKLKIFFGYAAGVGKTYAMLEAAHQAKNEGIDVVVGYVERHTRPDTLALLEGLEVLDCKEIDYRGIKLKEFDLDSALQRRPQLILVDELAHSNAPGCRHTKRYQDIEELLRAGINVYTTVNVQHLESLNDLVSSITGVVVNERIPDFVFDLASQVELVDIEPDDLVKRLRAGKVYRERQAKQALENFFTAENLAALREIAMRRTADRLNRAAVHDRKGQTARAGEHILICLSSAPSNAKVIRTAARMAEAFHSGFTALFVQTPETKELSGENIKRLRSNLRLAEQLGAQIATVYGTDPAVQIAEYARVSGVTKIVMGRMNHRSNSITRKKSMADRLIELTDLDVYIIPDQQPLYKKPLGKIHRKKLVFSWKDTGKMLLVLLISTLLCFTFYSAGFSESNIITVFILGVLVTAVWTNGHLYGAVGSLLSVAAFNFFFTEPKFTFQATDPSYPITFLIMLLSSFIASSLASQVKTQAQLTAQKSYFTELLLESSQKLQQGRNELECLQLAAEQLNRLFDRPVLYSLNHPDENLSFRVEPADEKRVLKQLTTEEIGVAKWVQKNNKHAGATTNTLPDSKWLFLSVRGARGAMGLVGIPIAGYPTPDASEKNFMIAILSECGLSLERLRLQEEKNQAALQAQKEHLQANLLRAVSHDLRTPLTNISGSASILMQKECPLDDAAKERLYTGIYDDTNWLISMTENLLAATHLEADKGALPMEPQLLEDIFQSAAAQLDRRAREHNISIVLQDPMLMANINAKLILRVIINIMNNAIQYTPSGSHIVLSGERKGDMVEVSISDDGPGIPDEAKKHLFDLFYTAEQGRSDCQRGLGLGLNLCRSIIAQHNGQITVSDNRPSGTVFRFTLPAVDRRSLE</sequence>